<dbReference type="PRINTS" id="PR00019">
    <property type="entry name" value="LEURICHRPT"/>
</dbReference>
<proteinExistence type="predicted"/>
<evidence type="ECO:0000313" key="8">
    <source>
        <dbReference type="EMBL" id="KAK3002213.1"/>
    </source>
</evidence>
<dbReference type="InterPro" id="IPR052595">
    <property type="entry name" value="LRRC69/RLP"/>
</dbReference>
<feature type="signal peptide" evidence="6">
    <location>
        <begin position="1"/>
        <end position="25"/>
    </location>
</feature>
<comment type="caution">
    <text evidence="8">The sequence shown here is derived from an EMBL/GenBank/DDBJ whole genome shotgun (WGS) entry which is preliminary data.</text>
</comment>
<protein>
    <recommendedName>
        <fullName evidence="7">Leucine-rich repeat-containing N-terminal plant-type domain-containing protein</fullName>
    </recommendedName>
</protein>
<evidence type="ECO:0000256" key="6">
    <source>
        <dbReference type="SAM" id="SignalP"/>
    </source>
</evidence>
<keyword evidence="2" id="KW-0812">Transmembrane</keyword>
<name>A0AA88V6K6_9ASTE</name>
<evidence type="ECO:0000313" key="9">
    <source>
        <dbReference type="Proteomes" id="UP001188597"/>
    </source>
</evidence>
<keyword evidence="3" id="KW-0677">Repeat</keyword>
<dbReference type="GO" id="GO:0051707">
    <property type="term" value="P:response to other organism"/>
    <property type="evidence" value="ECO:0007669"/>
    <property type="project" value="UniProtKB-ARBA"/>
</dbReference>
<evidence type="ECO:0000256" key="5">
    <source>
        <dbReference type="ARBA" id="ARBA00023136"/>
    </source>
</evidence>
<dbReference type="SMART" id="SM00369">
    <property type="entry name" value="LRR_TYP"/>
    <property type="match status" value="6"/>
</dbReference>
<dbReference type="InterPro" id="IPR003591">
    <property type="entry name" value="Leu-rich_rpt_typical-subtyp"/>
</dbReference>
<dbReference type="PANTHER" id="PTHR48057">
    <property type="entry name" value="LEUCINE-RICH REPEAT SERINE/THREONINE-PROTEIN KINASE 1"/>
    <property type="match status" value="1"/>
</dbReference>
<keyword evidence="1" id="KW-0433">Leucine-rich repeat</keyword>
<dbReference type="InterPro" id="IPR001611">
    <property type="entry name" value="Leu-rich_rpt"/>
</dbReference>
<feature type="domain" description="Leucine-rich repeat-containing N-terminal plant-type" evidence="7">
    <location>
        <begin position="28"/>
        <end position="68"/>
    </location>
</feature>
<dbReference type="InterPro" id="IPR032675">
    <property type="entry name" value="LRR_dom_sf"/>
</dbReference>
<dbReference type="Pfam" id="PF00560">
    <property type="entry name" value="LRR_1"/>
    <property type="match status" value="2"/>
</dbReference>
<evidence type="ECO:0000256" key="1">
    <source>
        <dbReference type="ARBA" id="ARBA00022614"/>
    </source>
</evidence>
<dbReference type="PANTHER" id="PTHR48057:SF30">
    <property type="entry name" value="DNA-DAMAGE-REPAIR_TOLERATION DRT100-LIKE PROTEIN"/>
    <property type="match status" value="1"/>
</dbReference>
<evidence type="ECO:0000256" key="3">
    <source>
        <dbReference type="ARBA" id="ARBA00022737"/>
    </source>
</evidence>
<dbReference type="AlphaFoldDB" id="A0AA88V6K6"/>
<sequence length="442" mass="48961">MEFGDMFLRLLSWVILALAMSRCHGSLEAERLALLQIKASINHPNGTSLPEWKDGNTDNYCDWSGVECHKATRFVIALDLYGERQDELGNWCLNASLFRPFESLTKLHLAHNGLIICIDDEGVENQLSKLRNLKVLDLWGNNLDSRVLSFINGLTSLISLDLSDNHLNDSIHLKAIRRDFAARLSALDLKNLQDDEQQEQFWLIETQTKTSGPSLPLPDPSKFPPAPPPELQVHHLHYHHHSGRDAGVAGEDGRWVVEDGLAGDKGLDAVGDSIDGSEILSLNLTNLEVLDLTYTQLDKSIISSLHGLSSLRSLNLSDNNLGGSSHMRDSTGGFRNLSLNLRNLEELNLGGNQLDNNILSSLHGFSSLKGLYLDNNNLKASHMQDSTGGFRNFSLNLRNLEELSLGGNQLDNSILSSLHGFSSLKGLYLDNNNLKASHMQVY</sequence>
<dbReference type="SUPFAM" id="SSF52047">
    <property type="entry name" value="RNI-like"/>
    <property type="match status" value="1"/>
</dbReference>
<feature type="chain" id="PRO_5041651939" description="Leucine-rich repeat-containing N-terminal plant-type domain-containing protein" evidence="6">
    <location>
        <begin position="26"/>
        <end position="442"/>
    </location>
</feature>
<keyword evidence="9" id="KW-1185">Reference proteome</keyword>
<organism evidence="8 9">
    <name type="scientific">Escallonia herrerae</name>
    <dbReference type="NCBI Taxonomy" id="1293975"/>
    <lineage>
        <taxon>Eukaryota</taxon>
        <taxon>Viridiplantae</taxon>
        <taxon>Streptophyta</taxon>
        <taxon>Embryophyta</taxon>
        <taxon>Tracheophyta</taxon>
        <taxon>Spermatophyta</taxon>
        <taxon>Magnoliopsida</taxon>
        <taxon>eudicotyledons</taxon>
        <taxon>Gunneridae</taxon>
        <taxon>Pentapetalae</taxon>
        <taxon>asterids</taxon>
        <taxon>campanulids</taxon>
        <taxon>Escalloniales</taxon>
        <taxon>Escalloniaceae</taxon>
        <taxon>Escallonia</taxon>
    </lineage>
</organism>
<keyword evidence="5" id="KW-0472">Membrane</keyword>
<evidence type="ECO:0000259" key="7">
    <source>
        <dbReference type="Pfam" id="PF08263"/>
    </source>
</evidence>
<keyword evidence="4" id="KW-1133">Transmembrane helix</keyword>
<dbReference type="Proteomes" id="UP001188597">
    <property type="component" value="Unassembled WGS sequence"/>
</dbReference>
<dbReference type="InterPro" id="IPR013210">
    <property type="entry name" value="LRR_N_plant-typ"/>
</dbReference>
<evidence type="ECO:0000256" key="4">
    <source>
        <dbReference type="ARBA" id="ARBA00022989"/>
    </source>
</evidence>
<reference evidence="8" key="1">
    <citation type="submission" date="2022-12" db="EMBL/GenBank/DDBJ databases">
        <title>Draft genome assemblies for two species of Escallonia (Escalloniales).</title>
        <authorList>
            <person name="Chanderbali A."/>
            <person name="Dervinis C."/>
            <person name="Anghel I."/>
            <person name="Soltis D."/>
            <person name="Soltis P."/>
            <person name="Zapata F."/>
        </authorList>
    </citation>
    <scope>NUCLEOTIDE SEQUENCE</scope>
    <source>
        <strain evidence="8">UCBG64.0493</strain>
        <tissue evidence="8">Leaf</tissue>
    </source>
</reference>
<evidence type="ECO:0000256" key="2">
    <source>
        <dbReference type="ARBA" id="ARBA00022692"/>
    </source>
</evidence>
<accession>A0AA88V6K6</accession>
<dbReference type="Pfam" id="PF13516">
    <property type="entry name" value="LRR_6"/>
    <property type="match status" value="3"/>
</dbReference>
<dbReference type="GO" id="GO:0006952">
    <property type="term" value="P:defense response"/>
    <property type="evidence" value="ECO:0007669"/>
    <property type="project" value="UniProtKB-ARBA"/>
</dbReference>
<keyword evidence="6" id="KW-0732">Signal</keyword>
<dbReference type="EMBL" id="JAVXUP010002636">
    <property type="protein sequence ID" value="KAK3002213.1"/>
    <property type="molecule type" value="Genomic_DNA"/>
</dbReference>
<dbReference type="Pfam" id="PF08263">
    <property type="entry name" value="LRRNT_2"/>
    <property type="match status" value="1"/>
</dbReference>
<dbReference type="Gene3D" id="3.80.10.10">
    <property type="entry name" value="Ribonuclease Inhibitor"/>
    <property type="match status" value="2"/>
</dbReference>
<gene>
    <name evidence="8" type="ORF">RJ639_021214</name>
</gene>